<reference evidence="10 12" key="1">
    <citation type="journal article" date="2017" name="PLoS Biol.">
        <title>The sea cucumber genome provides insights into morphological evolution and visceral regeneration.</title>
        <authorList>
            <person name="Zhang X."/>
            <person name="Sun L."/>
            <person name="Yuan J."/>
            <person name="Sun Y."/>
            <person name="Gao Y."/>
            <person name="Zhang L."/>
            <person name="Li S."/>
            <person name="Dai H."/>
            <person name="Hamel J.F."/>
            <person name="Liu C."/>
            <person name="Yu Y."/>
            <person name="Liu S."/>
            <person name="Lin W."/>
            <person name="Guo K."/>
            <person name="Jin S."/>
            <person name="Xu P."/>
            <person name="Storey K.B."/>
            <person name="Huan P."/>
            <person name="Zhang T."/>
            <person name="Zhou Y."/>
            <person name="Zhang J."/>
            <person name="Lin C."/>
            <person name="Li X."/>
            <person name="Xing L."/>
            <person name="Huo D."/>
            <person name="Sun M."/>
            <person name="Wang L."/>
            <person name="Mercier A."/>
            <person name="Li F."/>
            <person name="Yang H."/>
            <person name="Xiang J."/>
        </authorList>
    </citation>
    <scope>NUCLEOTIDE SEQUENCE [LARGE SCALE GENOMIC DNA]</scope>
    <source>
        <strain evidence="10">Shaxun</strain>
        <tissue evidence="10">Muscle</tissue>
    </source>
</reference>
<evidence type="ECO:0000256" key="5">
    <source>
        <dbReference type="ARBA" id="ARBA00022824"/>
    </source>
</evidence>
<comment type="subunit">
    <text evidence="3">Component of the ER membrane protein complex (EMC).</text>
</comment>
<proteinExistence type="inferred from homology"/>
<dbReference type="STRING" id="307972.A0A2G8JQF0"/>
<keyword evidence="8" id="KW-0333">Golgi apparatus</keyword>
<sequence length="110" mass="12215">MATFCHLIVIAGILGLAHAAFSAAQHRSYIRLTEQEFTRLPADIVLECLLSLIVTCYGVITMAGKFKGIRAMAEFQTKSMDTVGNRPSFYSFAHRGFKKQPEEAKTKNDS</sequence>
<keyword evidence="5 8" id="KW-0256">Endoplasmic reticulum</keyword>
<evidence type="ECO:0000313" key="11">
    <source>
        <dbReference type="EMBL" id="PIK56100.1"/>
    </source>
</evidence>
<feature type="signal peptide" evidence="9">
    <location>
        <begin position="1"/>
        <end position="19"/>
    </location>
</feature>
<gene>
    <name evidence="11" type="ORF">BSL78_06996</name>
    <name evidence="10" type="ORF">BSL78_25255</name>
</gene>
<comment type="similarity">
    <text evidence="2 8">Belongs to the membrane magnesium transporter (TC 1.A.67) family.</text>
</comment>
<dbReference type="InterPro" id="IPR018937">
    <property type="entry name" value="MMgT"/>
</dbReference>
<keyword evidence="9" id="KW-0732">Signal</keyword>
<keyword evidence="6 8" id="KW-1133">Transmembrane helix</keyword>
<dbReference type="EMBL" id="MRZV01001432">
    <property type="protein sequence ID" value="PIK37905.1"/>
    <property type="molecule type" value="Genomic_DNA"/>
</dbReference>
<dbReference type="GO" id="GO:0022890">
    <property type="term" value="F:inorganic cation transmembrane transporter activity"/>
    <property type="evidence" value="ECO:0007669"/>
    <property type="project" value="TreeGrafter"/>
</dbReference>
<keyword evidence="8" id="KW-0967">Endosome</keyword>
<dbReference type="GO" id="GO:0072546">
    <property type="term" value="C:EMC complex"/>
    <property type="evidence" value="ECO:0007669"/>
    <property type="project" value="UniProtKB-UniRule"/>
</dbReference>
<evidence type="ECO:0000256" key="4">
    <source>
        <dbReference type="ARBA" id="ARBA00022692"/>
    </source>
</evidence>
<organism evidence="10 12">
    <name type="scientific">Stichopus japonicus</name>
    <name type="common">Sea cucumber</name>
    <dbReference type="NCBI Taxonomy" id="307972"/>
    <lineage>
        <taxon>Eukaryota</taxon>
        <taxon>Metazoa</taxon>
        <taxon>Echinodermata</taxon>
        <taxon>Eleutherozoa</taxon>
        <taxon>Echinozoa</taxon>
        <taxon>Holothuroidea</taxon>
        <taxon>Aspidochirotacea</taxon>
        <taxon>Aspidochirotida</taxon>
        <taxon>Stichopodidae</taxon>
        <taxon>Apostichopus</taxon>
    </lineage>
</organism>
<protein>
    <recommendedName>
        <fullName evidence="8">Membrane magnesium transporter</fullName>
    </recommendedName>
</protein>
<accession>A0A2G8JQF0</accession>
<dbReference type="GO" id="GO:0005886">
    <property type="term" value="C:plasma membrane"/>
    <property type="evidence" value="ECO:0007669"/>
    <property type="project" value="TreeGrafter"/>
</dbReference>
<keyword evidence="12" id="KW-1185">Reference proteome</keyword>
<evidence type="ECO:0000256" key="7">
    <source>
        <dbReference type="ARBA" id="ARBA00023136"/>
    </source>
</evidence>
<keyword evidence="8" id="KW-0813">Transport</keyword>
<evidence type="ECO:0000256" key="2">
    <source>
        <dbReference type="ARBA" id="ARBA00006109"/>
    </source>
</evidence>
<keyword evidence="4 8" id="KW-0812">Transmembrane</keyword>
<dbReference type="GO" id="GO:0000139">
    <property type="term" value="C:Golgi membrane"/>
    <property type="evidence" value="ECO:0007669"/>
    <property type="project" value="UniProtKB-SubCell"/>
</dbReference>
<dbReference type="OrthoDB" id="44756at2759"/>
<name>A0A2G8JQF0_STIJA</name>
<evidence type="ECO:0000256" key="3">
    <source>
        <dbReference type="ARBA" id="ARBA00011276"/>
    </source>
</evidence>
<dbReference type="Proteomes" id="UP000230750">
    <property type="component" value="Unassembled WGS sequence"/>
</dbReference>
<evidence type="ECO:0000313" key="10">
    <source>
        <dbReference type="EMBL" id="PIK37905.1"/>
    </source>
</evidence>
<feature type="chain" id="PRO_5014288468" description="Membrane magnesium transporter" evidence="9">
    <location>
        <begin position="20"/>
        <end position="110"/>
    </location>
</feature>
<dbReference type="Pfam" id="PF10270">
    <property type="entry name" value="MMgT"/>
    <property type="match status" value="1"/>
</dbReference>
<dbReference type="PANTHER" id="PTHR21181:SF7">
    <property type="entry name" value="ER MEMBRANE PROTEIN COMPLEX SUBUNIT 5"/>
    <property type="match status" value="1"/>
</dbReference>
<dbReference type="GO" id="GO:0031901">
    <property type="term" value="C:early endosome membrane"/>
    <property type="evidence" value="ECO:0007669"/>
    <property type="project" value="UniProtKB-SubCell"/>
</dbReference>
<comment type="function">
    <text evidence="8">Part of the endoplasmic reticulum membrane protein complex (EMC) that enables the energy-independent insertion into endoplasmic reticulum membranes of newly synthesized membrane proteins. May be involved in Mg(2+) transport.</text>
</comment>
<feature type="transmembrane region" description="Helical" evidence="8">
    <location>
        <begin position="43"/>
        <end position="63"/>
    </location>
</feature>
<dbReference type="PANTHER" id="PTHR21181">
    <property type="match status" value="1"/>
</dbReference>
<comment type="subcellular location">
    <subcellularLocation>
        <location evidence="1">Endoplasmic reticulum membrane</location>
        <topology evidence="1">Multi-pass membrane protein</topology>
    </subcellularLocation>
    <subcellularLocation>
        <location evidence="8">Golgi apparatus membrane</location>
        <topology evidence="8">Multi-pass membrane protein</topology>
    </subcellularLocation>
    <subcellularLocation>
        <location evidence="8">Early endosome membrane</location>
        <topology evidence="8">Multi-pass membrane protein</topology>
    </subcellularLocation>
</comment>
<evidence type="ECO:0000256" key="6">
    <source>
        <dbReference type="ARBA" id="ARBA00022989"/>
    </source>
</evidence>
<evidence type="ECO:0000256" key="8">
    <source>
        <dbReference type="RuleBase" id="RU367002"/>
    </source>
</evidence>
<dbReference type="EMBL" id="MRZV01000188">
    <property type="protein sequence ID" value="PIK56100.1"/>
    <property type="molecule type" value="Genomic_DNA"/>
</dbReference>
<comment type="caution">
    <text evidence="10">The sequence shown here is derived from an EMBL/GenBank/DDBJ whole genome shotgun (WGS) entry which is preliminary data.</text>
</comment>
<keyword evidence="7 8" id="KW-0472">Membrane</keyword>
<evidence type="ECO:0000313" key="12">
    <source>
        <dbReference type="Proteomes" id="UP000230750"/>
    </source>
</evidence>
<keyword evidence="8" id="KW-0460">Magnesium</keyword>
<dbReference type="AlphaFoldDB" id="A0A2G8JQF0"/>
<evidence type="ECO:0000256" key="9">
    <source>
        <dbReference type="SAM" id="SignalP"/>
    </source>
</evidence>
<comment type="caution">
    <text evidence="8">Lacks conserved residue(s) required for the propagation of feature annotation.</text>
</comment>
<evidence type="ECO:0000256" key="1">
    <source>
        <dbReference type="ARBA" id="ARBA00004477"/>
    </source>
</evidence>